<protein>
    <submittedName>
        <fullName evidence="1">Uncharacterized protein</fullName>
    </submittedName>
</protein>
<keyword evidence="2" id="KW-1185">Reference proteome</keyword>
<accession>A0AAV6NU47</accession>
<comment type="caution">
    <text evidence="1">The sequence shown here is derived from an EMBL/GenBank/DDBJ whole genome shotgun (WGS) entry which is preliminary data.</text>
</comment>
<feature type="non-terminal residue" evidence="1">
    <location>
        <position position="1"/>
    </location>
</feature>
<evidence type="ECO:0000313" key="1">
    <source>
        <dbReference type="EMBL" id="KAG6601550.1"/>
    </source>
</evidence>
<dbReference type="Proteomes" id="UP000685013">
    <property type="component" value="Chromosome 4"/>
</dbReference>
<organism evidence="1 2">
    <name type="scientific">Cucurbita argyrosperma subsp. sororia</name>
    <dbReference type="NCBI Taxonomy" id="37648"/>
    <lineage>
        <taxon>Eukaryota</taxon>
        <taxon>Viridiplantae</taxon>
        <taxon>Streptophyta</taxon>
        <taxon>Embryophyta</taxon>
        <taxon>Tracheophyta</taxon>
        <taxon>Spermatophyta</taxon>
        <taxon>Magnoliopsida</taxon>
        <taxon>eudicotyledons</taxon>
        <taxon>Gunneridae</taxon>
        <taxon>Pentapetalae</taxon>
        <taxon>rosids</taxon>
        <taxon>fabids</taxon>
        <taxon>Cucurbitales</taxon>
        <taxon>Cucurbitaceae</taxon>
        <taxon>Cucurbiteae</taxon>
        <taxon>Cucurbita</taxon>
    </lineage>
</organism>
<name>A0AAV6NU47_9ROSI</name>
<gene>
    <name evidence="1" type="ORF">SDJN03_06783</name>
</gene>
<sequence>MELDVVVSANMVLSQVPSGSEGWHRCGYSDLIVVVTETVAEDIGFGDFSSNVVPYQWQIAMPPTME</sequence>
<dbReference type="EMBL" id="JAGKQH010000004">
    <property type="protein sequence ID" value="KAG6601550.1"/>
    <property type="molecule type" value="Genomic_DNA"/>
</dbReference>
<dbReference type="AlphaFoldDB" id="A0AAV6NU47"/>
<evidence type="ECO:0000313" key="2">
    <source>
        <dbReference type="Proteomes" id="UP000685013"/>
    </source>
</evidence>
<proteinExistence type="predicted"/>
<reference evidence="1 2" key="1">
    <citation type="journal article" date="2021" name="Hortic Res">
        <title>The domestication of Cucurbita argyrosperma as revealed by the genome of its wild relative.</title>
        <authorList>
            <person name="Barrera-Redondo J."/>
            <person name="Sanchez-de la Vega G."/>
            <person name="Aguirre-Liguori J.A."/>
            <person name="Castellanos-Morales G."/>
            <person name="Gutierrez-Guerrero Y.T."/>
            <person name="Aguirre-Dugua X."/>
            <person name="Aguirre-Planter E."/>
            <person name="Tenaillon M.I."/>
            <person name="Lira-Saade R."/>
            <person name="Eguiarte L.E."/>
        </authorList>
    </citation>
    <scope>NUCLEOTIDE SEQUENCE [LARGE SCALE GENOMIC DNA]</scope>
    <source>
        <strain evidence="1">JBR-2021</strain>
    </source>
</reference>